<dbReference type="EMBL" id="CAMXCT020000141">
    <property type="protein sequence ID" value="CAL1127912.1"/>
    <property type="molecule type" value="Genomic_DNA"/>
</dbReference>
<evidence type="ECO:0000259" key="4">
    <source>
        <dbReference type="Pfam" id="PF12774"/>
    </source>
</evidence>
<feature type="region of interest" description="Disordered" evidence="2">
    <location>
        <begin position="939"/>
        <end position="958"/>
    </location>
</feature>
<evidence type="ECO:0000256" key="2">
    <source>
        <dbReference type="SAM" id="MobiDB-lite"/>
    </source>
</evidence>
<dbReference type="InterPro" id="IPR042222">
    <property type="entry name" value="Dynein_2_N"/>
</dbReference>
<feature type="compositionally biased region" description="Basic and acidic residues" evidence="2">
    <location>
        <begin position="3304"/>
        <end position="3313"/>
    </location>
</feature>
<name>A0A9P1BJI2_9DINO</name>
<protein>
    <submittedName>
        <fullName evidence="5">Uncharacterized protein</fullName>
    </submittedName>
</protein>
<organism evidence="5">
    <name type="scientific">Cladocopium goreaui</name>
    <dbReference type="NCBI Taxonomy" id="2562237"/>
    <lineage>
        <taxon>Eukaryota</taxon>
        <taxon>Sar</taxon>
        <taxon>Alveolata</taxon>
        <taxon>Dinophyceae</taxon>
        <taxon>Suessiales</taxon>
        <taxon>Symbiodiniaceae</taxon>
        <taxon>Cladocopium</taxon>
    </lineage>
</organism>
<proteinExistence type="predicted"/>
<reference evidence="6 7" key="2">
    <citation type="submission" date="2024-05" db="EMBL/GenBank/DDBJ databases">
        <authorList>
            <person name="Chen Y."/>
            <person name="Shah S."/>
            <person name="Dougan E. K."/>
            <person name="Thang M."/>
            <person name="Chan C."/>
        </authorList>
    </citation>
    <scope>NUCLEOTIDE SEQUENCE [LARGE SCALE GENOMIC DNA]</scope>
</reference>
<accession>A0A9P1BJI2</accession>
<dbReference type="EMBL" id="CAMXCT010000141">
    <property type="protein sequence ID" value="CAI3974537.1"/>
    <property type="molecule type" value="Genomic_DNA"/>
</dbReference>
<feature type="coiled-coil region" evidence="1">
    <location>
        <begin position="2634"/>
        <end position="2668"/>
    </location>
</feature>
<dbReference type="InterPro" id="IPR027417">
    <property type="entry name" value="P-loop_NTPase"/>
</dbReference>
<reference evidence="5" key="1">
    <citation type="submission" date="2022-10" db="EMBL/GenBank/DDBJ databases">
        <authorList>
            <person name="Chen Y."/>
            <person name="Dougan E. K."/>
            <person name="Chan C."/>
            <person name="Rhodes N."/>
            <person name="Thang M."/>
        </authorList>
    </citation>
    <scope>NUCLEOTIDE SEQUENCE</scope>
</reference>
<keyword evidence="1" id="KW-0175">Coiled coil</keyword>
<dbReference type="PANTHER" id="PTHR45703:SF36">
    <property type="entry name" value="DYNEIN HEAVY CHAIN, CYTOPLASMIC"/>
    <property type="match status" value="1"/>
</dbReference>
<comment type="caution">
    <text evidence="5">The sequence shown here is derived from an EMBL/GenBank/DDBJ whole genome shotgun (WGS) entry which is preliminary data.</text>
</comment>
<feature type="region of interest" description="Disordered" evidence="2">
    <location>
        <begin position="3718"/>
        <end position="3739"/>
    </location>
</feature>
<dbReference type="Pfam" id="PF12774">
    <property type="entry name" value="AAA_6"/>
    <property type="match status" value="1"/>
</dbReference>
<dbReference type="Pfam" id="PF08393">
    <property type="entry name" value="DHC_N2"/>
    <property type="match status" value="1"/>
</dbReference>
<feature type="region of interest" description="Disordered" evidence="2">
    <location>
        <begin position="982"/>
        <end position="1004"/>
    </location>
</feature>
<dbReference type="InterPro" id="IPR035699">
    <property type="entry name" value="AAA_6"/>
</dbReference>
<evidence type="ECO:0000256" key="1">
    <source>
        <dbReference type="SAM" id="Coils"/>
    </source>
</evidence>
<dbReference type="Gene3D" id="1.20.58.1120">
    <property type="match status" value="1"/>
</dbReference>
<dbReference type="GO" id="GO:0045505">
    <property type="term" value="F:dynein intermediate chain binding"/>
    <property type="evidence" value="ECO:0007669"/>
    <property type="project" value="InterPro"/>
</dbReference>
<feature type="domain" description="Dynein heavy chain hydrolytic ATP-binding dynein motor region" evidence="4">
    <location>
        <begin position="1279"/>
        <end position="1522"/>
    </location>
</feature>
<evidence type="ECO:0000313" key="7">
    <source>
        <dbReference type="Proteomes" id="UP001152797"/>
    </source>
</evidence>
<dbReference type="Gene3D" id="1.20.920.20">
    <property type="match status" value="1"/>
</dbReference>
<feature type="domain" description="Dynein heavy chain linker" evidence="3">
    <location>
        <begin position="561"/>
        <end position="891"/>
    </location>
</feature>
<evidence type="ECO:0000313" key="6">
    <source>
        <dbReference type="EMBL" id="CAL4761849.1"/>
    </source>
</evidence>
<dbReference type="GO" id="GO:0030286">
    <property type="term" value="C:dynein complex"/>
    <property type="evidence" value="ECO:0007669"/>
    <property type="project" value="InterPro"/>
</dbReference>
<dbReference type="OrthoDB" id="10690452at2759"/>
<dbReference type="Gene3D" id="1.20.920.30">
    <property type="match status" value="1"/>
</dbReference>
<feature type="coiled-coil region" evidence="1">
    <location>
        <begin position="2571"/>
        <end position="2602"/>
    </location>
</feature>
<dbReference type="Gene3D" id="3.40.50.300">
    <property type="entry name" value="P-loop containing nucleotide triphosphate hydrolases"/>
    <property type="match status" value="2"/>
</dbReference>
<dbReference type="GO" id="GO:0005524">
    <property type="term" value="F:ATP binding"/>
    <property type="evidence" value="ECO:0007669"/>
    <property type="project" value="InterPro"/>
</dbReference>
<dbReference type="PANTHER" id="PTHR45703">
    <property type="entry name" value="DYNEIN HEAVY CHAIN"/>
    <property type="match status" value="1"/>
</dbReference>
<keyword evidence="7" id="KW-1185">Reference proteome</keyword>
<dbReference type="EMBL" id="CAMXCT030000141">
    <property type="protein sequence ID" value="CAL4761849.1"/>
    <property type="molecule type" value="Genomic_DNA"/>
</dbReference>
<dbReference type="GO" id="GO:0051959">
    <property type="term" value="F:dynein light intermediate chain binding"/>
    <property type="evidence" value="ECO:0007669"/>
    <property type="project" value="InterPro"/>
</dbReference>
<dbReference type="InterPro" id="IPR026983">
    <property type="entry name" value="DHC"/>
</dbReference>
<evidence type="ECO:0000313" key="5">
    <source>
        <dbReference type="EMBL" id="CAI3974537.1"/>
    </source>
</evidence>
<dbReference type="Proteomes" id="UP001152797">
    <property type="component" value="Unassembled WGS sequence"/>
</dbReference>
<feature type="region of interest" description="Disordered" evidence="2">
    <location>
        <begin position="3294"/>
        <end position="3335"/>
    </location>
</feature>
<dbReference type="InterPro" id="IPR013602">
    <property type="entry name" value="Dynein_heavy_linker"/>
</dbReference>
<sequence length="3776" mass="419127">MSLGSPSLFCSTSKLFRIGPSPSAQVFLLLTAITIPWGLWSCGLSWSSNESFVTGQTLTRPLKQLVRCGHGGHGPWRSIAGHVMSPECNGTQCQMCQVLDDAIKKVMNSAELFNQEDPKLLKMLSGRNVSVFAKRQAAEREAYRQKLCAFNKSLVGSFVRLVDVIQQSCLVDLAASKACSLLERFARTSKLFLVSPTFGEAKTSGDEKGIPLGLEPGKKDFQEGMQQVLEQIVAVCKVPNVTSYRKYMRHFKQDPAPAIPTDVIHNNPVFRTTLQGLMKQIESDFEKAHQFGESHFAVVYKIHLHSLSWDTDAFGRAKHTHDTLARGMSEMQVFDKHLQKLTTKHPVGFLSIEVTALRDAMVTHVKLSVKAMQSKLSELALETCKKAAVRYHEVNQKLQERPKNLEQLVEYVRSFKRIGGEVADLEALKTSVEDMYATLAQHNIRSAPADDFQRDLMSQRAMTFENDAMPGAQFFVNEQEDSACTEVASRYNAAEQEVEDLQDEIIGGMAADPTFLPEAPQVQKYLDEVGNKLDQFEDTFKYLNDCYVLFMQEPGDVDMLEEAQGTWKKRYELWGIAVQWLNTTARISSESLVRVDVSKIRCQLQGFLQVLGVLSEDLATDAVVLELLDTVDAWFAHRVPVLAIMTGPAMGPQHWTQVVGSFSDAESIKVNSLDFILSGGVMSEKGRKNLTNASAKAAEEHSLLTTLRTIVEAWEHVEMELKEPEDAEAPWLLQSQDDMLDLLYEDITALQQVLKSPTSAIQTEAREISGKLGHACDVLKDFSLLQEQYSLLEPLFRLKVLGEDEASDRVVEKFNASDEAWRLLMHRAQTTCKTVLLFTGQSTMPKQLQRIWEGVNLASEAVDRLLEKQRQQSPRLWFLTDSDLTKALSAVQKLAGPAETEELQGQTEAKAVDVAAGKTLAAFATHFFPWIDKATTWLGPDDGGQNRKARRRSSAGHMMREEVDRALNRKAIGDLDIQLIALKPPPPHSAPENEDTHERPKAKAPVQAERLATEVKSALMGPIQAKPRPFSGPAHAHPHPHGLTSIMDDVAARIGEQVDGHGTTEQFTEMQGHQGVCFGSQRWEWARNLVLTSNEELHLSWPAWCCGRGALLGNWLLAAEKAMQEFLQMQIKQVFKKICESNLVDAVSEWLNEGEGVPGQALLLGLQLFFMNAMEISMDVEDEAGVAMVFGQVDEMLEGLQQALPRLLSMPSLPNTRRLVLSDCWLQALNWQEQLSALKKAWKGAKTRESFQWKRFLRQRWDVESATVVVACVDWSIPYGYEYVGSATAFVRTPQTDRAFVSFASALRQGHAAIGLEGPPASGKVEMVSELARAVAVPLVKAAGTLNVVGMLQFLASVATTNAWGFMRTSYPGETSVIDCKTLTLLATMADALQTLLSAARANKQEVRLGPYEVRCTRRPKAFFFILPSLSDLPSSLVVELRPITITQPPLGRVVEVLLQVEGFEPEVAERFANGLLSKAHELVIAGSGQQNLQSCGLRRLRHAVAAAGKARRRDATMADTVLSAVLALSPGEGSLHRRSLLGAEGNAVLTAQSQLVSLLAEGEEPPSEEPLASPEAQRLAREVETFCKDFGLSPGRKYQSVDAEEGSSRLALAAVEVYEHVSNGRATVLMGPACSGKSTLLKAMQAASCQGDPLERPQRAKELCLWYVYPQALADEEGGAGELTFQKMMSCLLRTIAERDGGGAEGEAISQQQNLIVFDGEVDERWSDDVWPLLSTRQTSSTEGVYTQLPLSAELLFETRSLEKASPAFCSQCALCPVQEMLDIQNLLEAFAHRIENGFAGKAARFHSSTLLGWLTRLASGINADLKGVQEGFNEMVAADQLLHMLEAVARCWGQMCDQLMQDPEPQATWRAALPPLSQMDDLEAGAWFVHKFGYLGEDLEIFAIGRYSVVPPRYGKSTLLKSLGLVPGCSRALKAQVHSDPENLWKFRIASNAAGLTGLRDAVPKTSVKLLRDVLPEPEEFDEQSIFLPAQEREAVRLFVRHQVYVDCRFGFRLWGPQNGKSALGEELVRSMASMSEHRFDLLRCPHCLSAGGFSEYIQEKMSRKGTVTLSSMPARKMCIIVDDVHLGSFGTKEQLRQVLERGHLTGAAAKKQGGTWHALGLWLGAIERDAGNTGERWLRHFLALQNPDLSETSLRDVCTRLVQRWYAQVPSEEARIMLISRSFPERVVKVILEAARTFGPAQPFAISPFLDLTRWFQSISQYAQNIISTLDLQRIVWHEGMLQLGERLETTQDRQKLRDILGDAGLTFLSDEEAEDPLFLDNGEPQDLGQMATAQSWIRRSLAGILNTFGMPMVIFKDMVLAILSASRALQAATPAAPSGALFLGAAGSGRRTCAQMASHLVNGELQRCTAEDVPRLIEEIRQFCKTGSDMGLQCLGPITQDLLTLADGELALEEIDDSLRGATDIKVEKKLMQVASPSGAVEVPKARAFRRRGENEPVKYDGATRLAFILCLSPTSNADWFRRQLARFTSLGSKISPVWIQPWSGDAYFEVARTSFACELEGTADKQADSIYQNMATAAMQMAQVAVGEIGSQRQLPGGCALYISVVLAAKQLFKAKEEELQKENNRLTNVVEVLVQMEKTLRHFETKHGMAFQQVKESDKMNKDSATELEKVETQAIQASDKVKTLNVEAQEIEQEVKQCTLVVEDATAVVKQNLAMAGLKLRGLASSSIHECRSARQPSAALERVTFATLSALEIEESWTNVVKLLLTDFITRLEEVDVCTSTERAALVHERLEELQALGGLVDEPGRVLGEALAEWLHAFVASVRTWKSVEDDVATLKKAEGCYQQKVKEVESAEEALEALTDQILDIKQQIQTRQSDRAKARGSIQYSNEELDGVASIREFVSCDEVLAWHTRHKDMDRQMAQLPGKFLLGSFLAHYGCFLKEKKDDVLAQWQTICEQEELVEADEHELSADRLLYMMAESCKVQDLELPDGSVGHFPVQLAASLFCSRRPVPLLLDPLGIARQWLDKQLPVMTASICSEITLTSCLGSHPMEDIQAARKSKSSSLLLCLGEDFSKVDDDPPQLHPALQSWLQSQKDLPPGQLFLLSNGTRAPKSYEHVGFVINCCDLQALQEYILAETLEIADGQLFRLLGEATNKQWMALSNEKTLNEDMLTKVAADREHTIPLDVALAQEMLKMKQHHVEYAEEQKAAAKALDEMQGQILPWRRFAAKAASIVEVAMAVEKWHPLYQGEGQSCLQWLWHYLRNAVSDKIPVDELTTELPRAWVAAAVSHTFPKHHPSLVCSVAFATNSRSRLEGIFSAALRRSANGEDESEEKEATNPQRDDTLEDLEESQQDDREPSTRPAAPAECVGFITDKGWSRLTDYKDAFADLWKVFDSMVQEPARWTHLKANPEEALPVEIGPVEELLTFAALAPERLEEKLLHLSIKELGTRGVETLSASKGPVALVTQAVQDARSDSPPKPILFLTEEEPGFDCASTVRMTLQSLAAQMDVPFQAVSLLDPLCAAQVGAAHLRFQDQQAGWLLLEDTLDESLRTLETRHPQLLKRLDAMMDLAGKASRSSAGSHLGPPVLVAVHYAYRPQKPTSFCSLLHLVPKANRFAARRVFVSWPVGLMANIRAVEADIKSVKDAEPEHETTHDNLSHLSSLHALLQHRSRMGEFDATNSSWLLEKGTLSHKADPQQEQKLDIASLCKDVLSNSWPANLWAVLPEKLASDLESLGWRSLQQAMQEALQKHQRKRKKRTSRPTNRASERRMYSLCWRSQSASLPDRRFGARLLEDVALVTDSRL</sequence>
<gene>
    <name evidence="5" type="ORF">C1SCF055_LOCUS2929</name>
</gene>
<dbReference type="Gene3D" id="1.20.140.100">
    <property type="entry name" value="Dynein heavy chain, N-terminal domain 2"/>
    <property type="match status" value="1"/>
</dbReference>
<feature type="compositionally biased region" description="Basic residues" evidence="2">
    <location>
        <begin position="3722"/>
        <end position="3732"/>
    </location>
</feature>
<evidence type="ECO:0000259" key="3">
    <source>
        <dbReference type="Pfam" id="PF08393"/>
    </source>
</evidence>
<feature type="coiled-coil region" evidence="1">
    <location>
        <begin position="2804"/>
        <end position="2838"/>
    </location>
</feature>
<dbReference type="GO" id="GO:0007018">
    <property type="term" value="P:microtubule-based movement"/>
    <property type="evidence" value="ECO:0007669"/>
    <property type="project" value="InterPro"/>
</dbReference>